<dbReference type="PRINTS" id="PR00094">
    <property type="entry name" value="ADENYLTKNASE"/>
</dbReference>
<comment type="function">
    <text evidence="5">Catalyzes the reversible transfer of the terminal phosphate group between ATP and AMP. Plays an important role in cellular energy homeostasis and in adenine nucleotide metabolism.</text>
</comment>
<dbReference type="NCBIfam" id="NF011104">
    <property type="entry name" value="PRK14531.1"/>
    <property type="match status" value="1"/>
</dbReference>
<dbReference type="GO" id="GO:0005524">
    <property type="term" value="F:ATP binding"/>
    <property type="evidence" value="ECO:0007669"/>
    <property type="project" value="UniProtKB-UniRule"/>
</dbReference>
<dbReference type="InterPro" id="IPR000850">
    <property type="entry name" value="Adenylat/UMP-CMP_kin"/>
</dbReference>
<feature type="binding site" evidence="5">
    <location>
        <position position="135"/>
    </location>
    <ligand>
        <name>AMP</name>
        <dbReference type="ChEBI" id="CHEBI:456215"/>
    </ligand>
</feature>
<name>A0A1B1S9Y4_9BACT</name>
<gene>
    <name evidence="5" type="primary">adk</name>
    <name evidence="8" type="ORF">A4V02_07675</name>
</gene>
<reference evidence="9" key="1">
    <citation type="submission" date="2016-04" db="EMBL/GenBank/DDBJ databases">
        <title>Complete Genome Sequences of Twelve Strains of a Stable Defined Moderately Diverse Mouse Microbiota 2 (sDMDMm2).</title>
        <authorList>
            <person name="Uchimura Y."/>
            <person name="Wyss M."/>
            <person name="Brugiroux S."/>
            <person name="Limenitakis J.P."/>
            <person name="Stecher B."/>
            <person name="McCoy K.D."/>
            <person name="Macpherson A.J."/>
        </authorList>
    </citation>
    <scope>NUCLEOTIDE SEQUENCE [LARGE SCALE GENOMIC DNA]</scope>
    <source>
        <strain evidence="9">YL27</strain>
    </source>
</reference>
<organism evidence="8 9">
    <name type="scientific">Muribaculum intestinale</name>
    <dbReference type="NCBI Taxonomy" id="1796646"/>
    <lineage>
        <taxon>Bacteria</taxon>
        <taxon>Pseudomonadati</taxon>
        <taxon>Bacteroidota</taxon>
        <taxon>Bacteroidia</taxon>
        <taxon>Bacteroidales</taxon>
        <taxon>Muribaculaceae</taxon>
        <taxon>Muribaculum</taxon>
    </lineage>
</organism>
<protein>
    <recommendedName>
        <fullName evidence="5 7">Adenylate kinase</fullName>
        <shortName evidence="5">AK</shortName>
        <ecNumber evidence="5 7">2.7.4.3</ecNumber>
    </recommendedName>
    <alternativeName>
        <fullName evidence="5">ATP-AMP transphosphorylase</fullName>
    </alternativeName>
    <alternativeName>
        <fullName evidence="5">ATP:AMP phosphotransferase</fullName>
    </alternativeName>
    <alternativeName>
        <fullName evidence="5">Adenylate monophosphate kinase</fullName>
    </alternativeName>
</protein>
<dbReference type="NCBIfam" id="NF001381">
    <property type="entry name" value="PRK00279.1-3"/>
    <property type="match status" value="1"/>
</dbReference>
<evidence type="ECO:0000256" key="2">
    <source>
        <dbReference type="ARBA" id="ARBA00022727"/>
    </source>
</evidence>
<comment type="subcellular location">
    <subcellularLocation>
        <location evidence="5 7">Cytoplasm</location>
    </subcellularLocation>
</comment>
<comment type="catalytic activity">
    <reaction evidence="5 7">
        <text>AMP + ATP = 2 ADP</text>
        <dbReference type="Rhea" id="RHEA:12973"/>
        <dbReference type="ChEBI" id="CHEBI:30616"/>
        <dbReference type="ChEBI" id="CHEBI:456215"/>
        <dbReference type="ChEBI" id="CHEBI:456216"/>
        <dbReference type="EC" id="2.7.4.3"/>
    </reaction>
</comment>
<dbReference type="STRING" id="1796646.A4V02_07675"/>
<proteinExistence type="inferred from homology"/>
<comment type="pathway">
    <text evidence="5">Purine metabolism; AMP biosynthesis via salvage pathway; AMP from ADP: step 1/1.</text>
</comment>
<dbReference type="AlphaFoldDB" id="A0A1B1S9Y4"/>
<comment type="similarity">
    <text evidence="5 6">Belongs to the adenylate kinase family.</text>
</comment>
<dbReference type="GO" id="GO:0044209">
    <property type="term" value="P:AMP salvage"/>
    <property type="evidence" value="ECO:0007669"/>
    <property type="project" value="UniProtKB-UniRule"/>
</dbReference>
<evidence type="ECO:0000256" key="3">
    <source>
        <dbReference type="ARBA" id="ARBA00022741"/>
    </source>
</evidence>
<feature type="binding site" evidence="5">
    <location>
        <position position="146"/>
    </location>
    <ligand>
        <name>AMP</name>
        <dbReference type="ChEBI" id="CHEBI:456215"/>
    </ligand>
</feature>
<evidence type="ECO:0000313" key="9">
    <source>
        <dbReference type="Proteomes" id="UP000186351"/>
    </source>
</evidence>
<feature type="binding site" evidence="5">
    <location>
        <begin position="87"/>
        <end position="90"/>
    </location>
    <ligand>
        <name>AMP</name>
        <dbReference type="ChEBI" id="CHEBI:456215"/>
    </ligand>
</feature>
<keyword evidence="5" id="KW-0963">Cytoplasm</keyword>
<dbReference type="GO" id="GO:0004017">
    <property type="term" value="F:AMP kinase activity"/>
    <property type="evidence" value="ECO:0007669"/>
    <property type="project" value="UniProtKB-UniRule"/>
</dbReference>
<evidence type="ECO:0000256" key="6">
    <source>
        <dbReference type="RuleBase" id="RU003330"/>
    </source>
</evidence>
<dbReference type="Gene3D" id="3.40.50.300">
    <property type="entry name" value="P-loop containing nucleotide triphosphate hydrolases"/>
    <property type="match status" value="1"/>
</dbReference>
<evidence type="ECO:0000256" key="5">
    <source>
        <dbReference type="HAMAP-Rule" id="MF_00235"/>
    </source>
</evidence>
<dbReference type="Proteomes" id="UP000186351">
    <property type="component" value="Chromosome"/>
</dbReference>
<dbReference type="NCBIfam" id="NF011100">
    <property type="entry name" value="PRK14527.1"/>
    <property type="match status" value="1"/>
</dbReference>
<sequence length="194" mass="21653">MFNIVIFGAPGSGKGTQSDKLIEEYGLYHISTGEVLRDHIARGTELGKIADSYISQGQLIPDDLMIKVLEHVLDNTPEAEKGVIFDGFPRTIPQAKALKEMLSRHGSKVHAVVGLEVDDKELVDRLLKRGQMSGRSDDNLDTITRRLNVYHSQTSPLRDYYKEEGKYHAIPGSGEIDSIFSDIKTRLDAIKEDK</sequence>
<feature type="binding site" evidence="5">
    <location>
        <begin position="11"/>
        <end position="16"/>
    </location>
    <ligand>
        <name>ATP</name>
        <dbReference type="ChEBI" id="CHEBI:30616"/>
    </ligand>
</feature>
<dbReference type="OrthoDB" id="9805030at2"/>
<feature type="binding site" evidence="5">
    <location>
        <position position="94"/>
    </location>
    <ligand>
        <name>AMP</name>
        <dbReference type="ChEBI" id="CHEBI:456215"/>
    </ligand>
</feature>
<dbReference type="PROSITE" id="PS00113">
    <property type="entry name" value="ADENYLATE_KINASE"/>
    <property type="match status" value="1"/>
</dbReference>
<dbReference type="InterPro" id="IPR027417">
    <property type="entry name" value="P-loop_NTPase"/>
</dbReference>
<keyword evidence="2 5" id="KW-0545">Nucleotide biosynthesis</keyword>
<accession>A0A1Z2XIN6</accession>
<keyword evidence="5 7" id="KW-0067">ATP-binding</keyword>
<evidence type="ECO:0000256" key="7">
    <source>
        <dbReference type="RuleBase" id="RU003331"/>
    </source>
</evidence>
<accession>A0A1B1S9Y4</accession>
<dbReference type="Pfam" id="PF00406">
    <property type="entry name" value="ADK"/>
    <property type="match status" value="1"/>
</dbReference>
<evidence type="ECO:0000256" key="4">
    <source>
        <dbReference type="ARBA" id="ARBA00022777"/>
    </source>
</evidence>
<feature type="binding site" evidence="5">
    <location>
        <position position="32"/>
    </location>
    <ligand>
        <name>AMP</name>
        <dbReference type="ChEBI" id="CHEBI:456215"/>
    </ligand>
</feature>
<comment type="caution">
    <text evidence="5">Lacks conserved residue(s) required for the propagation of feature annotation.</text>
</comment>
<feature type="region of interest" description="NMP" evidence="5">
    <location>
        <begin position="31"/>
        <end position="60"/>
    </location>
</feature>
<feature type="binding site" evidence="5">
    <location>
        <begin position="58"/>
        <end position="60"/>
    </location>
    <ligand>
        <name>AMP</name>
        <dbReference type="ChEBI" id="CHEBI:456215"/>
    </ligand>
</feature>
<dbReference type="UniPathway" id="UPA00588">
    <property type="reaction ID" value="UER00649"/>
</dbReference>
<dbReference type="EC" id="2.7.4.3" evidence="5 7"/>
<keyword evidence="3 5" id="KW-0547">Nucleotide-binding</keyword>
<feature type="binding site" evidence="5">
    <location>
        <position position="174"/>
    </location>
    <ligand>
        <name>ATP</name>
        <dbReference type="ChEBI" id="CHEBI:30616"/>
    </ligand>
</feature>
<dbReference type="HAMAP" id="MF_00235">
    <property type="entry name" value="Adenylate_kinase_Adk"/>
    <property type="match status" value="1"/>
</dbReference>
<dbReference type="GeneID" id="65536736"/>
<keyword evidence="4 5" id="KW-0418">Kinase</keyword>
<feature type="binding site" evidence="5">
    <location>
        <position position="37"/>
    </location>
    <ligand>
        <name>AMP</name>
        <dbReference type="ChEBI" id="CHEBI:456215"/>
    </ligand>
</feature>
<comment type="domain">
    <text evidence="5">Consists of three domains, a large central CORE domain and two small peripheral domains, NMPbind and LID, which undergo movements during catalysis. The LID domain closes over the site of phosphoryl transfer upon ATP binding. Assembling and dissambling the active center during each catalytic cycle provides an effective means to prevent ATP hydrolysis.</text>
</comment>
<evidence type="ECO:0000256" key="1">
    <source>
        <dbReference type="ARBA" id="ARBA00022679"/>
    </source>
</evidence>
<dbReference type="NCBIfam" id="NF011105">
    <property type="entry name" value="PRK14532.1"/>
    <property type="match status" value="1"/>
</dbReference>
<keyword evidence="9" id="KW-1185">Reference proteome</keyword>
<dbReference type="GO" id="GO:0005737">
    <property type="term" value="C:cytoplasm"/>
    <property type="evidence" value="ECO:0007669"/>
    <property type="project" value="UniProtKB-SubCell"/>
</dbReference>
<evidence type="ECO:0000313" key="8">
    <source>
        <dbReference type="EMBL" id="ANU63615.1"/>
    </source>
</evidence>
<feature type="binding site" evidence="5">
    <location>
        <position position="129"/>
    </location>
    <ligand>
        <name>ATP</name>
        <dbReference type="ChEBI" id="CHEBI:30616"/>
    </ligand>
</feature>
<dbReference type="RefSeq" id="WP_068960922.1">
    <property type="nucleotide sequence ID" value="NZ_CAJTAP010000038.1"/>
</dbReference>
<dbReference type="SUPFAM" id="SSF52540">
    <property type="entry name" value="P-loop containing nucleoside triphosphate hydrolases"/>
    <property type="match status" value="1"/>
</dbReference>
<dbReference type="PANTHER" id="PTHR23359">
    <property type="entry name" value="NUCLEOTIDE KINASE"/>
    <property type="match status" value="1"/>
</dbReference>
<dbReference type="CDD" id="cd01428">
    <property type="entry name" value="ADK"/>
    <property type="match status" value="1"/>
</dbReference>
<dbReference type="KEGG" id="pary:A4V02_07675"/>
<dbReference type="EMBL" id="CP015402">
    <property type="protein sequence ID" value="ANU63615.1"/>
    <property type="molecule type" value="Genomic_DNA"/>
</dbReference>
<dbReference type="InterPro" id="IPR033690">
    <property type="entry name" value="Adenylat_kinase_CS"/>
</dbReference>
<keyword evidence="1 5" id="KW-0808">Transferase</keyword>
<comment type="subunit">
    <text evidence="5 7">Monomer.</text>
</comment>